<dbReference type="InterPro" id="IPR001148">
    <property type="entry name" value="CA_dom"/>
</dbReference>
<dbReference type="SMART" id="SM01057">
    <property type="entry name" value="Carb_anhydrase"/>
    <property type="match status" value="1"/>
</dbReference>
<protein>
    <submittedName>
        <fullName evidence="2">Carbonic anhydrase 7</fullName>
    </submittedName>
</protein>
<dbReference type="Gene3D" id="3.10.200.10">
    <property type="entry name" value="Alpha carbonic anhydrase"/>
    <property type="match status" value="1"/>
</dbReference>
<organism evidence="2 3">
    <name type="scientific">Eufriesea mexicana</name>
    <dbReference type="NCBI Taxonomy" id="516756"/>
    <lineage>
        <taxon>Eukaryota</taxon>
        <taxon>Metazoa</taxon>
        <taxon>Ecdysozoa</taxon>
        <taxon>Arthropoda</taxon>
        <taxon>Hexapoda</taxon>
        <taxon>Insecta</taxon>
        <taxon>Pterygota</taxon>
        <taxon>Neoptera</taxon>
        <taxon>Endopterygota</taxon>
        <taxon>Hymenoptera</taxon>
        <taxon>Apocrita</taxon>
        <taxon>Aculeata</taxon>
        <taxon>Apoidea</taxon>
        <taxon>Anthophila</taxon>
        <taxon>Apidae</taxon>
        <taxon>Eufriesea</taxon>
    </lineage>
</organism>
<dbReference type="OrthoDB" id="429145at2759"/>
<feature type="domain" description="Alpha-carbonic anhydrase" evidence="1">
    <location>
        <begin position="17"/>
        <end position="181"/>
    </location>
</feature>
<evidence type="ECO:0000313" key="3">
    <source>
        <dbReference type="Proteomes" id="UP000250275"/>
    </source>
</evidence>
<dbReference type="SUPFAM" id="SSF51069">
    <property type="entry name" value="Carbonic anhydrase"/>
    <property type="match status" value="1"/>
</dbReference>
<keyword evidence="3" id="KW-1185">Reference proteome</keyword>
<proteinExistence type="predicted"/>
<gene>
    <name evidence="2" type="ORF">WN48_05764</name>
</gene>
<reference evidence="2 3" key="1">
    <citation type="submission" date="2015-07" db="EMBL/GenBank/DDBJ databases">
        <title>The genome of Eufriesea mexicana.</title>
        <authorList>
            <person name="Pan H."/>
            <person name="Kapheim K."/>
        </authorList>
    </citation>
    <scope>NUCLEOTIDE SEQUENCE [LARGE SCALE GENOMIC DNA]</scope>
    <source>
        <strain evidence="2">0111107269</strain>
        <tissue evidence="2">Whole body</tissue>
    </source>
</reference>
<dbReference type="AlphaFoldDB" id="A0A310SKV7"/>
<dbReference type="Proteomes" id="UP000250275">
    <property type="component" value="Unassembled WGS sequence"/>
</dbReference>
<dbReference type="InterPro" id="IPR036398">
    <property type="entry name" value="CA_dom_sf"/>
</dbReference>
<evidence type="ECO:0000313" key="2">
    <source>
        <dbReference type="EMBL" id="OAD55015.1"/>
    </source>
</evidence>
<sequence>MVEESKSSHLGPTSSKLEMNSTEQIAANEQNALHIQTLLETDGTLGSPIDLDIARMNVIELDPLKWIGMDVPPRKLKVTNTGFTVIVSAKWQDERPCLTGGPFQGRYIFGQIHFHWGKNEMNGSDHTIDGASAFVNSHKPFQTNGPPASILSRLFPILGSHNNNAKCAQYSLDNLQRTNWN</sequence>
<evidence type="ECO:0000259" key="1">
    <source>
        <dbReference type="PROSITE" id="PS51144"/>
    </source>
</evidence>
<name>A0A310SKV7_9HYME</name>
<dbReference type="PROSITE" id="PS51144">
    <property type="entry name" value="ALPHA_CA_2"/>
    <property type="match status" value="1"/>
</dbReference>
<dbReference type="EMBL" id="KQ763531">
    <property type="protein sequence ID" value="OAD55015.1"/>
    <property type="molecule type" value="Genomic_DNA"/>
</dbReference>
<accession>A0A310SKV7</accession>
<dbReference type="Pfam" id="PF00194">
    <property type="entry name" value="Carb_anhydrase"/>
    <property type="match status" value="1"/>
</dbReference>